<sequence length="315" mass="34216">MWIIPAVQLGTCPEGNDFTALIEYTVLYLSMVGRGNAHRTGIVISVLASTHAIAMDHADQAMRRWWRWLNPQILLHQQRGANTDTQLQILAAIQSLARRMDRVEARHSFSPSLPPGQEGVPPPAQQGNPDTDTEDADVLSLRAPHSLADNAQQAEGGSQGEGPHSDSAEVDGESTGRDDFSTNALVARVFSAAKILCLQPSVPDPAPVGGVWEGIPQTNSPSCIPVADDYTSMLRTTWKKPSQKPQFNAGCRRLANARYPKETGLGDMPPVEQEIASWTTLGPAYTSANPRCPRKECAKTDRLISRSFNTRSAEA</sequence>
<proteinExistence type="predicted"/>
<evidence type="ECO:0000313" key="2">
    <source>
        <dbReference type="Proteomes" id="UP001157502"/>
    </source>
</evidence>
<accession>A0ACC2HFD8</accession>
<dbReference type="EMBL" id="CM055730">
    <property type="protein sequence ID" value="KAJ8014415.1"/>
    <property type="molecule type" value="Genomic_DNA"/>
</dbReference>
<reference evidence="1" key="1">
    <citation type="submission" date="2021-05" db="EMBL/GenBank/DDBJ databases">
        <authorList>
            <person name="Pan Q."/>
            <person name="Jouanno E."/>
            <person name="Zahm M."/>
            <person name="Klopp C."/>
            <person name="Cabau C."/>
            <person name="Louis A."/>
            <person name="Berthelot C."/>
            <person name="Parey E."/>
            <person name="Roest Crollius H."/>
            <person name="Montfort J."/>
            <person name="Robinson-Rechavi M."/>
            <person name="Bouchez O."/>
            <person name="Lampietro C."/>
            <person name="Lopez Roques C."/>
            <person name="Donnadieu C."/>
            <person name="Postlethwait J."/>
            <person name="Bobe J."/>
            <person name="Dillon D."/>
            <person name="Chandos A."/>
            <person name="von Hippel F."/>
            <person name="Guiguen Y."/>
        </authorList>
    </citation>
    <scope>NUCLEOTIDE SEQUENCE</scope>
    <source>
        <strain evidence="1">YG-Jan2019</strain>
    </source>
</reference>
<evidence type="ECO:0000313" key="1">
    <source>
        <dbReference type="EMBL" id="KAJ8014415.1"/>
    </source>
</evidence>
<keyword evidence="2" id="KW-1185">Reference proteome</keyword>
<name>A0ACC2HFD8_DALPE</name>
<gene>
    <name evidence="1" type="ORF">DPEC_G00039980</name>
</gene>
<protein>
    <submittedName>
        <fullName evidence="1">Uncharacterized protein</fullName>
    </submittedName>
</protein>
<comment type="caution">
    <text evidence="1">The sequence shown here is derived from an EMBL/GenBank/DDBJ whole genome shotgun (WGS) entry which is preliminary data.</text>
</comment>
<organism evidence="1 2">
    <name type="scientific">Dallia pectoralis</name>
    <name type="common">Alaska blackfish</name>
    <dbReference type="NCBI Taxonomy" id="75939"/>
    <lineage>
        <taxon>Eukaryota</taxon>
        <taxon>Metazoa</taxon>
        <taxon>Chordata</taxon>
        <taxon>Craniata</taxon>
        <taxon>Vertebrata</taxon>
        <taxon>Euteleostomi</taxon>
        <taxon>Actinopterygii</taxon>
        <taxon>Neopterygii</taxon>
        <taxon>Teleostei</taxon>
        <taxon>Protacanthopterygii</taxon>
        <taxon>Esociformes</taxon>
        <taxon>Umbridae</taxon>
        <taxon>Dallia</taxon>
    </lineage>
</organism>
<dbReference type="Proteomes" id="UP001157502">
    <property type="component" value="Chromosome 3"/>
</dbReference>